<reference evidence="2 3" key="1">
    <citation type="submission" date="2024-03" db="EMBL/GenBank/DDBJ databases">
        <title>Complete genome sequence of the green alga Chloropicon roscoffensis RCC1871.</title>
        <authorList>
            <person name="Lemieux C."/>
            <person name="Pombert J.-F."/>
            <person name="Otis C."/>
            <person name="Turmel M."/>
        </authorList>
    </citation>
    <scope>NUCLEOTIDE SEQUENCE [LARGE SCALE GENOMIC DNA]</scope>
    <source>
        <strain evidence="2 3">RCC1871</strain>
    </source>
</reference>
<sequence length="686" mass="76320">MVLSGSVRLARLAGHHARNHAQRRQSSKSLLAQQPAYERGGQRVKRGGQRILAEAEDASSFGFANDDGEGDDGDDLYPDLSLWGENEEEDAGRGVEASGAAAEDEGEDGEGDFGEDWRAEGNETAARKKGRTWHKYMKTSRELKRLQNLLPDLEGGSLFDEGEVENLGDGEGGGRARDRAGRDNLRDLEQQLERSGLAYVAKGGKPQNVKGVLRNLGWGGEVGEASGSAAEEEEQEEGSDIPRGGSIVIDDETAGLFDMEAYAGGAEASDEEEDEATKELRRKLEEMEDHPYRNASGVGAAAAAVASEEEIESTLAETPEEGQESDEDDGRADWAEYEDPPAASSQEQRLLERAMFSSTIRMIHDQEQQSIDRARVTWYLKEQFNSEFVLSNYLAHMARSIQEEVDGIEIVSYEETGTFIARYKPMIMSKVLFDLEEKLKTGEVDIAEINELQLQSNRKADLLEKTIAFLCDRSIRMQLAKHLRRNLSFKRDQAELPAEERLDLDRLEESLGVERVENIIVGSESGEGAALAEVEQTTLDFLLKEDAPSAVEGHEPGTYPTFKPLCEEDYLPDLPEDAVIQFSIDGERVEIDLSKVGEQAVWIRQLLGYKKSDRDHMDSFDRMMRKTESAFQVRPKKRRDKRGPRRGDRNGGGGGHRQVEGRDESRMFQEAVDIFGTDLSNEQLSG</sequence>
<feature type="region of interest" description="Disordered" evidence="1">
    <location>
        <begin position="13"/>
        <end position="134"/>
    </location>
</feature>
<dbReference type="AlphaFoldDB" id="A0AAX4P787"/>
<dbReference type="Proteomes" id="UP001472866">
    <property type="component" value="Chromosome 05"/>
</dbReference>
<gene>
    <name evidence="2" type="ORF">HKI87_05g34670</name>
</gene>
<evidence type="ECO:0000256" key="1">
    <source>
        <dbReference type="SAM" id="MobiDB-lite"/>
    </source>
</evidence>
<evidence type="ECO:0000313" key="2">
    <source>
        <dbReference type="EMBL" id="WZN61931.1"/>
    </source>
</evidence>
<organism evidence="2 3">
    <name type="scientific">Chloropicon roscoffensis</name>
    <dbReference type="NCBI Taxonomy" id="1461544"/>
    <lineage>
        <taxon>Eukaryota</taxon>
        <taxon>Viridiplantae</taxon>
        <taxon>Chlorophyta</taxon>
        <taxon>Chloropicophyceae</taxon>
        <taxon>Chloropicales</taxon>
        <taxon>Chloropicaceae</taxon>
        <taxon>Chloropicon</taxon>
    </lineage>
</organism>
<dbReference type="EMBL" id="CP151505">
    <property type="protein sequence ID" value="WZN61931.1"/>
    <property type="molecule type" value="Genomic_DNA"/>
</dbReference>
<feature type="region of interest" description="Disordered" evidence="1">
    <location>
        <begin position="153"/>
        <end position="184"/>
    </location>
</feature>
<keyword evidence="3" id="KW-1185">Reference proteome</keyword>
<feature type="region of interest" description="Disordered" evidence="1">
    <location>
        <begin position="300"/>
        <end position="348"/>
    </location>
</feature>
<feature type="compositionally biased region" description="Basic residues" evidence="1">
    <location>
        <begin position="634"/>
        <end position="644"/>
    </location>
</feature>
<feature type="compositionally biased region" description="Acidic residues" evidence="1">
    <location>
        <begin position="230"/>
        <end position="239"/>
    </location>
</feature>
<feature type="region of interest" description="Disordered" evidence="1">
    <location>
        <begin position="220"/>
        <end position="280"/>
    </location>
</feature>
<feature type="compositionally biased region" description="Acidic residues" evidence="1">
    <location>
        <begin position="307"/>
        <end position="339"/>
    </location>
</feature>
<feature type="compositionally biased region" description="Acidic residues" evidence="1">
    <location>
        <begin position="66"/>
        <end position="77"/>
    </location>
</feature>
<feature type="compositionally biased region" description="Acidic residues" evidence="1">
    <location>
        <begin position="102"/>
        <end position="114"/>
    </location>
</feature>
<feature type="region of interest" description="Disordered" evidence="1">
    <location>
        <begin position="624"/>
        <end position="667"/>
    </location>
</feature>
<feature type="compositionally biased region" description="Basic and acidic residues" evidence="1">
    <location>
        <begin position="657"/>
        <end position="667"/>
    </location>
</feature>
<evidence type="ECO:0000313" key="3">
    <source>
        <dbReference type="Proteomes" id="UP001472866"/>
    </source>
</evidence>
<name>A0AAX4P787_9CHLO</name>
<protein>
    <submittedName>
        <fullName evidence="2">Uncharacterized protein</fullName>
    </submittedName>
</protein>
<proteinExistence type="predicted"/>
<accession>A0AAX4P787</accession>
<feature type="compositionally biased region" description="Basic residues" evidence="1">
    <location>
        <begin position="13"/>
        <end position="26"/>
    </location>
</feature>
<feature type="compositionally biased region" description="Basic and acidic residues" evidence="1">
    <location>
        <begin position="172"/>
        <end position="184"/>
    </location>
</feature>